<reference evidence="1 2" key="1">
    <citation type="submission" date="2014-11" db="EMBL/GenBank/DDBJ databases">
        <title>Draft genome sequence of Kirrobacter mercurialis.</title>
        <authorList>
            <person name="Coil D.A."/>
            <person name="Eisen J.A."/>
        </authorList>
    </citation>
    <scope>NUCLEOTIDE SEQUENCE [LARGE SCALE GENOMIC DNA]</scope>
    <source>
        <strain evidence="1 2">Coronado</strain>
    </source>
</reference>
<evidence type="ECO:0000313" key="1">
    <source>
        <dbReference type="EMBL" id="KHL26103.1"/>
    </source>
</evidence>
<dbReference type="EMBL" id="JTDN01000001">
    <property type="protein sequence ID" value="KHL26103.1"/>
    <property type="molecule type" value="Genomic_DNA"/>
</dbReference>
<dbReference type="AlphaFoldDB" id="A0A0B2BWV5"/>
<gene>
    <name evidence="1" type="ORF">PK98_06150</name>
</gene>
<name>A0A0B2BWV5_9SPHN</name>
<protein>
    <submittedName>
        <fullName evidence="1">Uncharacterized protein</fullName>
    </submittedName>
</protein>
<comment type="caution">
    <text evidence="1">The sequence shown here is derived from an EMBL/GenBank/DDBJ whole genome shotgun (WGS) entry which is preliminary data.</text>
</comment>
<sequence>MFDDIEAGRVAEQPAREDAAPLRFGTGLRALLYQHLHKGAGLCPRLPRGGLLAGGQAQDHVTQPPAFAGLQFHVLRDVVAFVEQADGGDALRHGRADRVRLRPSRRSGRRGEFARDGGALRLRLRLAVGTGGQQQWQGHRPCGETDCHRCAFTAGAFQASGDQAS</sequence>
<dbReference type="Proteomes" id="UP000030988">
    <property type="component" value="Unassembled WGS sequence"/>
</dbReference>
<evidence type="ECO:0000313" key="2">
    <source>
        <dbReference type="Proteomes" id="UP000030988"/>
    </source>
</evidence>
<proteinExistence type="predicted"/>
<accession>A0A0B2BWV5</accession>
<organism evidence="1 2">
    <name type="scientific">Croceibacterium mercuriale</name>
    <dbReference type="NCBI Taxonomy" id="1572751"/>
    <lineage>
        <taxon>Bacteria</taxon>
        <taxon>Pseudomonadati</taxon>
        <taxon>Pseudomonadota</taxon>
        <taxon>Alphaproteobacteria</taxon>
        <taxon>Sphingomonadales</taxon>
        <taxon>Erythrobacteraceae</taxon>
        <taxon>Croceibacterium</taxon>
    </lineage>
</organism>
<keyword evidence="2" id="KW-1185">Reference proteome</keyword>